<name>A0ABD3ERQ9_9STRA</name>
<accession>A0ABD3ERQ9</accession>
<proteinExistence type="predicted"/>
<evidence type="ECO:0000313" key="3">
    <source>
        <dbReference type="Proteomes" id="UP001632037"/>
    </source>
</evidence>
<organism evidence="2 3">
    <name type="scientific">Phytophthora oleae</name>
    <dbReference type="NCBI Taxonomy" id="2107226"/>
    <lineage>
        <taxon>Eukaryota</taxon>
        <taxon>Sar</taxon>
        <taxon>Stramenopiles</taxon>
        <taxon>Oomycota</taxon>
        <taxon>Peronosporomycetes</taxon>
        <taxon>Peronosporales</taxon>
        <taxon>Peronosporaceae</taxon>
        <taxon>Phytophthora</taxon>
    </lineage>
</organism>
<dbReference type="AlphaFoldDB" id="A0ABD3ERQ9"/>
<dbReference type="Proteomes" id="UP001632037">
    <property type="component" value="Unassembled WGS sequence"/>
</dbReference>
<feature type="region of interest" description="Disordered" evidence="1">
    <location>
        <begin position="1"/>
        <end position="27"/>
    </location>
</feature>
<protein>
    <submittedName>
        <fullName evidence="2">Uncharacterized protein</fullName>
    </submittedName>
</protein>
<reference evidence="2 3" key="1">
    <citation type="submission" date="2024-09" db="EMBL/GenBank/DDBJ databases">
        <title>Genome sequencing and assembly of Phytophthora oleae, isolate VK10A, causative agent of rot of olive drupes.</title>
        <authorList>
            <person name="Conti Taguali S."/>
            <person name="Riolo M."/>
            <person name="La Spada F."/>
            <person name="Cacciola S.O."/>
            <person name="Dionisio G."/>
        </authorList>
    </citation>
    <scope>NUCLEOTIDE SEQUENCE [LARGE SCALE GENOMIC DNA]</scope>
    <source>
        <strain evidence="2 3">VK10A</strain>
    </source>
</reference>
<comment type="caution">
    <text evidence="2">The sequence shown here is derived from an EMBL/GenBank/DDBJ whole genome shotgun (WGS) entry which is preliminary data.</text>
</comment>
<evidence type="ECO:0000256" key="1">
    <source>
        <dbReference type="SAM" id="MobiDB-lite"/>
    </source>
</evidence>
<evidence type="ECO:0000313" key="2">
    <source>
        <dbReference type="EMBL" id="KAL3656362.1"/>
    </source>
</evidence>
<dbReference type="EMBL" id="JBIMZQ010000084">
    <property type="protein sequence ID" value="KAL3656362.1"/>
    <property type="molecule type" value="Genomic_DNA"/>
</dbReference>
<sequence>MNDGQPVSDIADSDVPPNWTAPSPEPEGKAFLVGVPARAEDFVKAITWPTHMVAPAFWWAMKTTPERTSQSWDA</sequence>
<gene>
    <name evidence="2" type="ORF">V7S43_018806</name>
</gene>
<keyword evidence="3" id="KW-1185">Reference proteome</keyword>